<feature type="non-terminal residue" evidence="1">
    <location>
        <position position="1"/>
    </location>
</feature>
<dbReference type="HOGENOM" id="CLU_2855813_0_0_1"/>
<reference evidence="2" key="1">
    <citation type="journal article" date="2012" name="Nat. Genet.">
        <title>Lifestyle transitions in plant pathogenic Colletotrichum fungi deciphered by genome and transcriptome analyses.</title>
        <authorList>
            <person name="O'Connell R.J."/>
            <person name="Thon M.R."/>
            <person name="Hacquard S."/>
            <person name="Amyotte S.G."/>
            <person name="Kleemann J."/>
            <person name="Torres M.F."/>
            <person name="Damm U."/>
            <person name="Buiate E.A."/>
            <person name="Epstein L."/>
            <person name="Alkan N."/>
            <person name="Altmueller J."/>
            <person name="Alvarado-Balderrama L."/>
            <person name="Bauser C.A."/>
            <person name="Becker C."/>
            <person name="Birren B.W."/>
            <person name="Chen Z."/>
            <person name="Choi J."/>
            <person name="Crouch J.A."/>
            <person name="Duvick J.P."/>
            <person name="Farman M.A."/>
            <person name="Gan P."/>
            <person name="Heiman D."/>
            <person name="Henrissat B."/>
            <person name="Howard R.J."/>
            <person name="Kabbage M."/>
            <person name="Koch C."/>
            <person name="Kracher B."/>
            <person name="Kubo Y."/>
            <person name="Law A.D."/>
            <person name="Lebrun M.-H."/>
            <person name="Lee Y.-H."/>
            <person name="Miyara I."/>
            <person name="Moore N."/>
            <person name="Neumann U."/>
            <person name="Nordstroem K."/>
            <person name="Panaccione D.G."/>
            <person name="Panstruga R."/>
            <person name="Place M."/>
            <person name="Proctor R.H."/>
            <person name="Prusky D."/>
            <person name="Rech G."/>
            <person name="Reinhardt R."/>
            <person name="Rollins J.A."/>
            <person name="Rounsley S."/>
            <person name="Schardl C.L."/>
            <person name="Schwartz D.C."/>
            <person name="Shenoy N."/>
            <person name="Shirasu K."/>
            <person name="Sikhakolli U.R."/>
            <person name="Stueber K."/>
            <person name="Sukno S.A."/>
            <person name="Sweigard J.A."/>
            <person name="Takano Y."/>
            <person name="Takahara H."/>
            <person name="Trail F."/>
            <person name="van der Does H.C."/>
            <person name="Voll L.M."/>
            <person name="Will I."/>
            <person name="Young S."/>
            <person name="Zeng Q."/>
            <person name="Zhang J."/>
            <person name="Zhou S."/>
            <person name="Dickman M.B."/>
            <person name="Schulze-Lefert P."/>
            <person name="Ver Loren van Themaat E."/>
            <person name="Ma L.-J."/>
            <person name="Vaillancourt L.J."/>
        </authorList>
    </citation>
    <scope>NUCLEOTIDE SEQUENCE [LARGE SCALE GENOMIC DNA]</scope>
    <source>
        <strain evidence="2">IMI 349063</strain>
    </source>
</reference>
<proteinExistence type="predicted"/>
<dbReference type="EMBL" id="CACQ02002767">
    <property type="protein sequence ID" value="CCF38034.1"/>
    <property type="molecule type" value="Genomic_DNA"/>
</dbReference>
<sequence>SALVRFENTLQGDSCIKVPGGCTGCYSIHSFPAIFLPSRETCTGIPDATLGRNRIRGVMVPCWTC</sequence>
<protein>
    <submittedName>
        <fullName evidence="1">Uncharacterized protein</fullName>
    </submittedName>
</protein>
<dbReference type="Proteomes" id="UP000007174">
    <property type="component" value="Unassembled WGS sequence"/>
</dbReference>
<evidence type="ECO:0000313" key="2">
    <source>
        <dbReference type="Proteomes" id="UP000007174"/>
    </source>
</evidence>
<evidence type="ECO:0000313" key="1">
    <source>
        <dbReference type="EMBL" id="CCF38034.1"/>
    </source>
</evidence>
<accession>H1VCT1</accession>
<name>H1VCT1_COLHI</name>
<gene>
    <name evidence="1" type="ORF">CH063_09235</name>
</gene>
<organism evidence="1 2">
    <name type="scientific">Colletotrichum higginsianum (strain IMI 349063)</name>
    <name type="common">Crucifer anthracnose fungus</name>
    <dbReference type="NCBI Taxonomy" id="759273"/>
    <lineage>
        <taxon>Eukaryota</taxon>
        <taxon>Fungi</taxon>
        <taxon>Dikarya</taxon>
        <taxon>Ascomycota</taxon>
        <taxon>Pezizomycotina</taxon>
        <taxon>Sordariomycetes</taxon>
        <taxon>Hypocreomycetidae</taxon>
        <taxon>Glomerellales</taxon>
        <taxon>Glomerellaceae</taxon>
        <taxon>Colletotrichum</taxon>
        <taxon>Colletotrichum destructivum species complex</taxon>
    </lineage>
</organism>
<dbReference type="AlphaFoldDB" id="H1VCT1"/>